<dbReference type="PRINTS" id="PR00081">
    <property type="entry name" value="GDHRDH"/>
</dbReference>
<sequence>MSLKLLGKKCIVTGGSRGIGLEIAKRFSSEGASLLLLSTNNDHLAAALPQLSTVAPDQSHSVTQFDVSCGRNFTDSDLPEKWPHKINDVDIVVNSAGISQAALLMKMKPENIDHLLRVNLLGSILMSQSFVRSMVRKRSGNIINLTSVLGSRGVTGTSVYAASKAGIVGFTKSLAVELGSKNVRVNCLSLGLANTDMGRAVAPAVKDYFMANTPLGELVSPEDAAEAALFLATNSKITGTVLTVDGGFIS</sequence>
<comment type="similarity">
    <text evidence="1">Belongs to the short-chain dehydrogenases/reductases (SDR) family.</text>
</comment>
<dbReference type="OrthoDB" id="417891at2759"/>
<dbReference type="PANTHER" id="PTHR42760">
    <property type="entry name" value="SHORT-CHAIN DEHYDROGENASES/REDUCTASES FAMILY MEMBER"/>
    <property type="match status" value="1"/>
</dbReference>
<evidence type="ECO:0000256" key="3">
    <source>
        <dbReference type="ARBA" id="ARBA00023002"/>
    </source>
</evidence>
<keyword evidence="5" id="KW-1185">Reference proteome</keyword>
<dbReference type="EMBL" id="CP014503">
    <property type="protein sequence ID" value="ANB15486.1"/>
    <property type="molecule type" value="Genomic_DNA"/>
</dbReference>
<dbReference type="FunFam" id="3.40.50.720:FF:000173">
    <property type="entry name" value="3-oxoacyl-[acyl-carrier protein] reductase"/>
    <property type="match status" value="1"/>
</dbReference>
<dbReference type="Gene3D" id="3.40.50.720">
    <property type="entry name" value="NAD(P)-binding Rossmann-like Domain"/>
    <property type="match status" value="1"/>
</dbReference>
<dbReference type="PROSITE" id="PS00061">
    <property type="entry name" value="ADH_SHORT"/>
    <property type="match status" value="1"/>
</dbReference>
<evidence type="ECO:0000313" key="5">
    <source>
        <dbReference type="Proteomes" id="UP000189580"/>
    </source>
</evidence>
<dbReference type="GeneID" id="30035101"/>
<gene>
    <name evidence="4" type="primary">SPS19</name>
    <name evidence="4" type="ORF">AWJ20_3114</name>
</gene>
<dbReference type="InterPro" id="IPR002347">
    <property type="entry name" value="SDR_fam"/>
</dbReference>
<dbReference type="PANTHER" id="PTHR42760:SF133">
    <property type="entry name" value="3-OXOACYL-[ACYL-CARRIER-PROTEIN] REDUCTASE"/>
    <property type="match status" value="1"/>
</dbReference>
<dbReference type="Pfam" id="PF13561">
    <property type="entry name" value="adh_short_C2"/>
    <property type="match status" value="1"/>
</dbReference>
<dbReference type="KEGG" id="slb:AWJ20_3114"/>
<dbReference type="AlphaFoldDB" id="A0A167FMP4"/>
<protein>
    <submittedName>
        <fullName evidence="4">Sps19p</fullName>
    </submittedName>
</protein>
<dbReference type="Proteomes" id="UP000189580">
    <property type="component" value="Chromosome b"/>
</dbReference>
<organism evidence="4 5">
    <name type="scientific">Sugiyamaella lignohabitans</name>
    <dbReference type="NCBI Taxonomy" id="796027"/>
    <lineage>
        <taxon>Eukaryota</taxon>
        <taxon>Fungi</taxon>
        <taxon>Dikarya</taxon>
        <taxon>Ascomycota</taxon>
        <taxon>Saccharomycotina</taxon>
        <taxon>Dipodascomycetes</taxon>
        <taxon>Dipodascales</taxon>
        <taxon>Trichomonascaceae</taxon>
        <taxon>Sugiyamaella</taxon>
    </lineage>
</organism>
<keyword evidence="3" id="KW-0560">Oxidoreductase</keyword>
<name>A0A167FMP4_9ASCO</name>
<dbReference type="GO" id="GO:0048038">
    <property type="term" value="F:quinone binding"/>
    <property type="evidence" value="ECO:0007669"/>
    <property type="project" value="TreeGrafter"/>
</dbReference>
<proteinExistence type="inferred from homology"/>
<keyword evidence="2" id="KW-0521">NADP</keyword>
<reference evidence="4 5" key="1">
    <citation type="submission" date="2016-02" db="EMBL/GenBank/DDBJ databases">
        <title>Complete genome sequence and transcriptome regulation of the pentose utilising yeast Sugiyamaella lignohabitans.</title>
        <authorList>
            <person name="Bellasio M."/>
            <person name="Peymann A."/>
            <person name="Valli M."/>
            <person name="Sipitzky M."/>
            <person name="Graf A."/>
            <person name="Sauer M."/>
            <person name="Marx H."/>
            <person name="Mattanovich D."/>
        </authorList>
    </citation>
    <scope>NUCLEOTIDE SEQUENCE [LARGE SCALE GENOMIC DNA]</scope>
    <source>
        <strain evidence="4 5">CBS 10342</strain>
    </source>
</reference>
<dbReference type="PRINTS" id="PR00080">
    <property type="entry name" value="SDRFAMILY"/>
</dbReference>
<accession>A0A167FMP4</accession>
<evidence type="ECO:0000256" key="2">
    <source>
        <dbReference type="ARBA" id="ARBA00022857"/>
    </source>
</evidence>
<evidence type="ECO:0000313" key="4">
    <source>
        <dbReference type="EMBL" id="ANB15486.1"/>
    </source>
</evidence>
<dbReference type="InterPro" id="IPR036291">
    <property type="entry name" value="NAD(P)-bd_dom_sf"/>
</dbReference>
<dbReference type="GO" id="GO:0006633">
    <property type="term" value="P:fatty acid biosynthetic process"/>
    <property type="evidence" value="ECO:0007669"/>
    <property type="project" value="TreeGrafter"/>
</dbReference>
<dbReference type="GO" id="GO:0016616">
    <property type="term" value="F:oxidoreductase activity, acting on the CH-OH group of donors, NAD or NADP as acceptor"/>
    <property type="evidence" value="ECO:0007669"/>
    <property type="project" value="TreeGrafter"/>
</dbReference>
<dbReference type="SUPFAM" id="SSF51735">
    <property type="entry name" value="NAD(P)-binding Rossmann-fold domains"/>
    <property type="match status" value="1"/>
</dbReference>
<dbReference type="InterPro" id="IPR020904">
    <property type="entry name" value="Sc_DH/Rdtase_CS"/>
</dbReference>
<evidence type="ECO:0000256" key="1">
    <source>
        <dbReference type="ARBA" id="ARBA00006484"/>
    </source>
</evidence>
<dbReference type="RefSeq" id="XP_018737963.1">
    <property type="nucleotide sequence ID" value="XM_018880112.1"/>
</dbReference>